<dbReference type="Proteomes" id="UP000076858">
    <property type="component" value="Unassembled WGS sequence"/>
</dbReference>
<gene>
    <name evidence="2" type="ORF">APZ42_004443</name>
</gene>
<accession>A0A162C0L7</accession>
<protein>
    <recommendedName>
        <fullName evidence="1">Transposable element P transposase-like RNase H C-terminal domain-containing protein</fullName>
    </recommendedName>
</protein>
<feature type="non-terminal residue" evidence="2">
    <location>
        <position position="1"/>
    </location>
</feature>
<sequence>KTEFGPHFPPPFVSLVTLKALRITIKSMKDIAASLFASGFKYILTGKINQDCLERFFGIIRVANGSNEMPTTTTFLQLFRMIALYYPTKKILREQTLTTNLT</sequence>
<keyword evidence="3" id="KW-1185">Reference proteome</keyword>
<reference evidence="2 3" key="1">
    <citation type="submission" date="2016-03" db="EMBL/GenBank/DDBJ databases">
        <title>EvidentialGene: Evidence-directed Construction of Genes on Genomes.</title>
        <authorList>
            <person name="Gilbert D.G."/>
            <person name="Choi J.-H."/>
            <person name="Mockaitis K."/>
            <person name="Colbourne J."/>
            <person name="Pfrender M."/>
        </authorList>
    </citation>
    <scope>NUCLEOTIDE SEQUENCE [LARGE SCALE GENOMIC DNA]</scope>
    <source>
        <strain evidence="2 3">Xinb3</strain>
        <tissue evidence="2">Complete organism</tissue>
    </source>
</reference>
<dbReference type="Pfam" id="PF21789">
    <property type="entry name" value="TNP-like_RNaseH_C"/>
    <property type="match status" value="1"/>
</dbReference>
<feature type="domain" description="Transposable element P transposase-like RNase H C-terminal" evidence="1">
    <location>
        <begin position="47"/>
        <end position="80"/>
    </location>
</feature>
<name>A0A162C0L7_9CRUS</name>
<evidence type="ECO:0000313" key="2">
    <source>
        <dbReference type="EMBL" id="KZR99620.1"/>
    </source>
</evidence>
<dbReference type="AlphaFoldDB" id="A0A162C0L7"/>
<organism evidence="2 3">
    <name type="scientific">Daphnia magna</name>
    <dbReference type="NCBI Taxonomy" id="35525"/>
    <lineage>
        <taxon>Eukaryota</taxon>
        <taxon>Metazoa</taxon>
        <taxon>Ecdysozoa</taxon>
        <taxon>Arthropoda</taxon>
        <taxon>Crustacea</taxon>
        <taxon>Branchiopoda</taxon>
        <taxon>Diplostraca</taxon>
        <taxon>Cladocera</taxon>
        <taxon>Anomopoda</taxon>
        <taxon>Daphniidae</taxon>
        <taxon>Daphnia</taxon>
    </lineage>
</organism>
<evidence type="ECO:0000313" key="3">
    <source>
        <dbReference type="Proteomes" id="UP000076858"/>
    </source>
</evidence>
<comment type="caution">
    <text evidence="2">The sequence shown here is derived from an EMBL/GenBank/DDBJ whole genome shotgun (WGS) entry which is preliminary data.</text>
</comment>
<dbReference type="InterPro" id="IPR048367">
    <property type="entry name" value="TNP-like_RNaseH_C"/>
</dbReference>
<dbReference type="EMBL" id="LRGB01013145">
    <property type="protein sequence ID" value="KZR99620.1"/>
    <property type="molecule type" value="Genomic_DNA"/>
</dbReference>
<evidence type="ECO:0000259" key="1">
    <source>
        <dbReference type="Pfam" id="PF21789"/>
    </source>
</evidence>
<proteinExistence type="predicted"/>